<organism evidence="4 5">
    <name type="scientific">Marinobacter salsuginis</name>
    <dbReference type="NCBI Taxonomy" id="418719"/>
    <lineage>
        <taxon>Bacteria</taxon>
        <taxon>Pseudomonadati</taxon>
        <taxon>Pseudomonadota</taxon>
        <taxon>Gammaproteobacteria</taxon>
        <taxon>Pseudomonadales</taxon>
        <taxon>Marinobacteraceae</taxon>
        <taxon>Marinobacter</taxon>
    </lineage>
</organism>
<dbReference type="Gene3D" id="3.40.50.720">
    <property type="entry name" value="NAD(P)-binding Rossmann-like Domain"/>
    <property type="match status" value="1"/>
</dbReference>
<dbReference type="NCBIfam" id="NF006123">
    <property type="entry name" value="PRK08267.1"/>
    <property type="match status" value="1"/>
</dbReference>
<accession>A0A5M3PJQ1</accession>
<evidence type="ECO:0000256" key="2">
    <source>
        <dbReference type="ARBA" id="ARBA00023002"/>
    </source>
</evidence>
<sequence>MTKSIFITGAGAGIGLETARLFASKGWFVGAADRDPRALENLQAELGEEVCSTHVVDVTDEKAVAEALSEFAELTGGTIDALHNNAGILRVGPFESIAIQDHRAIVEINVIGLMNVLYAAFPYLKAASGAVVVNMSSASAAYGTPDFASYSASKHAVRAMTEALDIEWQAHGIRVCDLMPPFVNTGMVQANVGGSRLFDSLGVNLAPSEVAAEVWKQVASPQLHRAVSGQFKILWPIARSAPTAVTRAVMKKLRRSS</sequence>
<dbReference type="PANTHER" id="PTHR44196:SF1">
    <property type="entry name" value="DEHYDROGENASE_REDUCTASE SDR FAMILY MEMBER 7B"/>
    <property type="match status" value="1"/>
</dbReference>
<dbReference type="PANTHER" id="PTHR44196">
    <property type="entry name" value="DEHYDROGENASE/REDUCTASE SDR FAMILY MEMBER 7B"/>
    <property type="match status" value="1"/>
</dbReference>
<proteinExistence type="inferred from homology"/>
<dbReference type="RefSeq" id="WP_153633571.1">
    <property type="nucleotide sequence ID" value="NZ_BGZH01000001.1"/>
</dbReference>
<evidence type="ECO:0000313" key="5">
    <source>
        <dbReference type="Proteomes" id="UP000340077"/>
    </source>
</evidence>
<keyword evidence="5" id="KW-1185">Reference proteome</keyword>
<comment type="similarity">
    <text evidence="1 3">Belongs to the short-chain dehydrogenases/reductases (SDR) family.</text>
</comment>
<gene>
    <name evidence="4" type="ORF">MS5N3_04600</name>
</gene>
<dbReference type="Pfam" id="PF00106">
    <property type="entry name" value="adh_short"/>
    <property type="match status" value="1"/>
</dbReference>
<dbReference type="AlphaFoldDB" id="A0A5M3PJQ1"/>
<protein>
    <submittedName>
        <fullName evidence="4">Short-chain dehydrogenase</fullName>
    </submittedName>
</protein>
<evidence type="ECO:0000256" key="3">
    <source>
        <dbReference type="RuleBase" id="RU000363"/>
    </source>
</evidence>
<dbReference type="SUPFAM" id="SSF51735">
    <property type="entry name" value="NAD(P)-binding Rossmann-fold domains"/>
    <property type="match status" value="1"/>
</dbReference>
<evidence type="ECO:0000313" key="4">
    <source>
        <dbReference type="EMBL" id="GBO83009.1"/>
    </source>
</evidence>
<dbReference type="PRINTS" id="PR00080">
    <property type="entry name" value="SDRFAMILY"/>
</dbReference>
<keyword evidence="2" id="KW-0560">Oxidoreductase</keyword>
<dbReference type="Proteomes" id="UP000340077">
    <property type="component" value="Unassembled WGS sequence"/>
</dbReference>
<dbReference type="InterPro" id="IPR036291">
    <property type="entry name" value="NAD(P)-bd_dom_sf"/>
</dbReference>
<name>A0A5M3PJQ1_9GAMM</name>
<dbReference type="GO" id="GO:0016491">
    <property type="term" value="F:oxidoreductase activity"/>
    <property type="evidence" value="ECO:0007669"/>
    <property type="project" value="UniProtKB-KW"/>
</dbReference>
<comment type="caution">
    <text evidence="4">The sequence shown here is derived from an EMBL/GenBank/DDBJ whole genome shotgun (WGS) entry which is preliminary data.</text>
</comment>
<dbReference type="PRINTS" id="PR00081">
    <property type="entry name" value="GDHRDH"/>
</dbReference>
<reference evidence="4 5" key="1">
    <citation type="journal article" date="2019" name="J. Gen. Appl. Microbiol.">
        <title>Aerobic degradation of cis-dichloroethene by the marine bacterium Marinobacter salsuginis strain 5N-3.</title>
        <authorList>
            <person name="Inoue Y."/>
            <person name="Fukunaga Y."/>
            <person name="Katsumata H."/>
            <person name="Ohji S."/>
            <person name="Hosoyama A."/>
            <person name="Mori K."/>
            <person name="Ando K."/>
        </authorList>
    </citation>
    <scope>NUCLEOTIDE SEQUENCE [LARGE SCALE GENOMIC DNA]</scope>
    <source>
        <strain evidence="4 5">5N-3</strain>
    </source>
</reference>
<dbReference type="GO" id="GO:0016020">
    <property type="term" value="C:membrane"/>
    <property type="evidence" value="ECO:0007669"/>
    <property type="project" value="TreeGrafter"/>
</dbReference>
<dbReference type="InterPro" id="IPR002347">
    <property type="entry name" value="SDR_fam"/>
</dbReference>
<dbReference type="EMBL" id="BGZH01000001">
    <property type="protein sequence ID" value="GBO83009.1"/>
    <property type="molecule type" value="Genomic_DNA"/>
</dbReference>
<evidence type="ECO:0000256" key="1">
    <source>
        <dbReference type="ARBA" id="ARBA00006484"/>
    </source>
</evidence>